<evidence type="ECO:0000313" key="3">
    <source>
        <dbReference type="EMBL" id="CAA3008515.1"/>
    </source>
</evidence>
<evidence type="ECO:0000256" key="1">
    <source>
        <dbReference type="SAM" id="Phobius"/>
    </source>
</evidence>
<gene>
    <name evidence="3" type="ORF">OLEA9_A011294</name>
</gene>
<comment type="caution">
    <text evidence="3">The sequence shown here is derived from an EMBL/GenBank/DDBJ whole genome shotgun (WGS) entry which is preliminary data.</text>
</comment>
<protein>
    <recommendedName>
        <fullName evidence="2">DUF1985 domain-containing protein</fullName>
    </recommendedName>
</protein>
<accession>A0A8S0TRE9</accession>
<dbReference type="Pfam" id="PF09331">
    <property type="entry name" value="DUF1985"/>
    <property type="match status" value="1"/>
</dbReference>
<keyword evidence="1" id="KW-1133">Transmembrane helix</keyword>
<dbReference type="OrthoDB" id="1930729at2759"/>
<evidence type="ECO:0000313" key="4">
    <source>
        <dbReference type="Proteomes" id="UP000594638"/>
    </source>
</evidence>
<evidence type="ECO:0000259" key="2">
    <source>
        <dbReference type="Pfam" id="PF09331"/>
    </source>
</evidence>
<keyword evidence="1" id="KW-0812">Transmembrane</keyword>
<keyword evidence="1" id="KW-0472">Membrane</keyword>
<sequence>MGLNARDDNDVVKTLGKECRIVKEYFKRSGGKIMKGGAYNAFVNCKKRKSDKYKLGLIVILVYVLWATEENTFIDLWWLDLVDDLDRFETYPWGKFSFEYTISIFKREMGDKLKSSNV</sequence>
<dbReference type="InterPro" id="IPR015410">
    <property type="entry name" value="DUF1985"/>
</dbReference>
<dbReference type="EMBL" id="CACTIH010007300">
    <property type="protein sequence ID" value="CAA3008515.1"/>
    <property type="molecule type" value="Genomic_DNA"/>
</dbReference>
<dbReference type="Gramene" id="OE9A011294T1">
    <property type="protein sequence ID" value="OE9A011294C1"/>
    <property type="gene ID" value="OE9A011294"/>
</dbReference>
<name>A0A8S0TRE9_OLEEU</name>
<proteinExistence type="predicted"/>
<organism evidence="3 4">
    <name type="scientific">Olea europaea subsp. europaea</name>
    <dbReference type="NCBI Taxonomy" id="158383"/>
    <lineage>
        <taxon>Eukaryota</taxon>
        <taxon>Viridiplantae</taxon>
        <taxon>Streptophyta</taxon>
        <taxon>Embryophyta</taxon>
        <taxon>Tracheophyta</taxon>
        <taxon>Spermatophyta</taxon>
        <taxon>Magnoliopsida</taxon>
        <taxon>eudicotyledons</taxon>
        <taxon>Gunneridae</taxon>
        <taxon>Pentapetalae</taxon>
        <taxon>asterids</taxon>
        <taxon>lamiids</taxon>
        <taxon>Lamiales</taxon>
        <taxon>Oleaceae</taxon>
        <taxon>Oleeae</taxon>
        <taxon>Olea</taxon>
    </lineage>
</organism>
<reference evidence="3 4" key="1">
    <citation type="submission" date="2019-12" db="EMBL/GenBank/DDBJ databases">
        <authorList>
            <person name="Alioto T."/>
            <person name="Alioto T."/>
            <person name="Gomez Garrido J."/>
        </authorList>
    </citation>
    <scope>NUCLEOTIDE SEQUENCE [LARGE SCALE GENOMIC DNA]</scope>
</reference>
<dbReference type="Proteomes" id="UP000594638">
    <property type="component" value="Unassembled WGS sequence"/>
</dbReference>
<dbReference type="PANTHER" id="PTHR48449">
    <property type="entry name" value="DUF1985 DOMAIN-CONTAINING PROTEIN"/>
    <property type="match status" value="1"/>
</dbReference>
<dbReference type="PANTHER" id="PTHR48449:SF1">
    <property type="entry name" value="DUF1985 DOMAIN-CONTAINING PROTEIN"/>
    <property type="match status" value="1"/>
</dbReference>
<dbReference type="AlphaFoldDB" id="A0A8S0TRE9"/>
<keyword evidence="4" id="KW-1185">Reference proteome</keyword>
<feature type="transmembrane region" description="Helical" evidence="1">
    <location>
        <begin position="55"/>
        <end position="79"/>
    </location>
</feature>
<feature type="domain" description="DUF1985" evidence="2">
    <location>
        <begin position="21"/>
        <end position="103"/>
    </location>
</feature>